<dbReference type="EMBL" id="JBHSQI010000008">
    <property type="protein sequence ID" value="MFC6154723.1"/>
    <property type="molecule type" value="Genomic_DNA"/>
</dbReference>
<evidence type="ECO:0000313" key="4">
    <source>
        <dbReference type="Proteomes" id="UP001596098"/>
    </source>
</evidence>
<protein>
    <submittedName>
        <fullName evidence="3">Family 16 glycosylhydrolase</fullName>
    </submittedName>
</protein>
<sequence>MSHLARATATAALVGGLSLSLLPGATTTAQAVPGAPVVATALSTGIATPTVAAAKKTAVGYAKLDAVTGTMLPTTPITFTGVLGRLPARKVVLQRVTGSVTSNIATATSRPDGTFTFTGVKLKNSAQVRVVSPAAKVVVDNGRTAHRRYEAAVVKLAAQTKKLKRLKKKKQTPAVRGKVKAQRGVVSAVTRQVKFFEKKLTKTVAIPRAESKTISVSVVARQSVTAAALPAVAQAGPSAAKPAEGHTVAAEFVPARAGRPVSLERLQGDEWTVVSRDVQDRSGHGVFTVADAGTYRVVTQATTEAEAVTSNAVVTRDWTLDFEDTFSGSALDATKWSVQKRSIGTGSRSCASTDASSMKVKNNVLTMGVSKDPKRSAKCVYVDKDGVKHKLPYMRNTQIATEGKYDYRYGVAAARVKVQSAVGMHSAFWSNPNRSMTRNRPDLGVEVDVMEYFGSRTKDNGVAAFVHHLDAKGVTQKVGAEFAETTLMKGPQRFHENFHVFSVEWTPTAYVFRVDGREYHRVTRTVSQVNQHLVLSNLTSSYELVDLKNFGSTAAVDWVRVWQ</sequence>
<dbReference type="RefSeq" id="WP_128220880.1">
    <property type="nucleotide sequence ID" value="NZ_CP034929.1"/>
</dbReference>
<dbReference type="PANTHER" id="PTHR10963">
    <property type="entry name" value="GLYCOSYL HYDROLASE-RELATED"/>
    <property type="match status" value="1"/>
</dbReference>
<accession>A0ABW1R098</accession>
<feature type="signal peptide" evidence="1">
    <location>
        <begin position="1"/>
        <end position="31"/>
    </location>
</feature>
<dbReference type="CDD" id="cd08023">
    <property type="entry name" value="GH16_laminarinase_like"/>
    <property type="match status" value="1"/>
</dbReference>
<dbReference type="InterPro" id="IPR000757">
    <property type="entry name" value="Beta-glucanase-like"/>
</dbReference>
<evidence type="ECO:0000313" key="3">
    <source>
        <dbReference type="EMBL" id="MFC6154723.1"/>
    </source>
</evidence>
<evidence type="ECO:0000256" key="1">
    <source>
        <dbReference type="SAM" id="SignalP"/>
    </source>
</evidence>
<proteinExistence type="predicted"/>
<name>A0ABW1R098_9ACTN</name>
<dbReference type="InterPro" id="IPR050546">
    <property type="entry name" value="Glycosyl_Hydrlase_16"/>
</dbReference>
<dbReference type="Gene3D" id="2.60.120.200">
    <property type="match status" value="1"/>
</dbReference>
<dbReference type="Pfam" id="PF00722">
    <property type="entry name" value="Glyco_hydro_16"/>
    <property type="match status" value="1"/>
</dbReference>
<feature type="domain" description="GH16" evidence="2">
    <location>
        <begin position="316"/>
        <end position="563"/>
    </location>
</feature>
<keyword evidence="1" id="KW-0732">Signal</keyword>
<evidence type="ECO:0000259" key="2">
    <source>
        <dbReference type="PROSITE" id="PS51762"/>
    </source>
</evidence>
<dbReference type="Proteomes" id="UP001596098">
    <property type="component" value="Unassembled WGS sequence"/>
</dbReference>
<dbReference type="PANTHER" id="PTHR10963:SF60">
    <property type="entry name" value="GRAM-NEGATIVE BACTERIA-BINDING PROTEIN 1-RELATED"/>
    <property type="match status" value="1"/>
</dbReference>
<organism evidence="3 4">
    <name type="scientific">Nocardioides yefusunii</name>
    <dbReference type="NCBI Taxonomy" id="2500546"/>
    <lineage>
        <taxon>Bacteria</taxon>
        <taxon>Bacillati</taxon>
        <taxon>Actinomycetota</taxon>
        <taxon>Actinomycetes</taxon>
        <taxon>Propionibacteriales</taxon>
        <taxon>Nocardioidaceae</taxon>
        <taxon>Nocardioides</taxon>
    </lineage>
</organism>
<dbReference type="PROSITE" id="PS51762">
    <property type="entry name" value="GH16_2"/>
    <property type="match status" value="1"/>
</dbReference>
<keyword evidence="4" id="KW-1185">Reference proteome</keyword>
<comment type="caution">
    <text evidence="3">The sequence shown here is derived from an EMBL/GenBank/DDBJ whole genome shotgun (WGS) entry which is preliminary data.</text>
</comment>
<feature type="chain" id="PRO_5045850294" evidence="1">
    <location>
        <begin position="32"/>
        <end position="563"/>
    </location>
</feature>
<dbReference type="InterPro" id="IPR013320">
    <property type="entry name" value="ConA-like_dom_sf"/>
</dbReference>
<reference evidence="4" key="1">
    <citation type="journal article" date="2019" name="Int. J. Syst. Evol. Microbiol.">
        <title>The Global Catalogue of Microorganisms (GCM) 10K type strain sequencing project: providing services to taxonomists for standard genome sequencing and annotation.</title>
        <authorList>
            <consortium name="The Broad Institute Genomics Platform"/>
            <consortium name="The Broad Institute Genome Sequencing Center for Infectious Disease"/>
            <person name="Wu L."/>
            <person name="Ma J."/>
        </authorList>
    </citation>
    <scope>NUCLEOTIDE SEQUENCE [LARGE SCALE GENOMIC DNA]</scope>
    <source>
        <strain evidence="4">DFY28</strain>
    </source>
</reference>
<dbReference type="SUPFAM" id="SSF49899">
    <property type="entry name" value="Concanavalin A-like lectins/glucanases"/>
    <property type="match status" value="1"/>
</dbReference>
<gene>
    <name evidence="3" type="ORF">ACFPWU_13725</name>
</gene>